<sequence>MTLPTTTAKASLLQTIAAKYGVDPEKMLTTLKATAFKSDKEPVTNEQMMALLVVANQYDLNPWTKEIYAFPDKKNGIIPVVGIDGWSRIINSNPLFDGMDFIDAHEMIESATNEHKPCPAWIECRIYRKDRSRFISVRERFAECYRPPFKGQYGPVVGPWQTHTSRFLRHKAMIQAARIAFGFAGIFDPDEAERIREATNITSVVTVTDATPRKRTAMAALEQFSGGGSQPDPVELTAEGVTSDGEFIEELDGNPDVQR</sequence>
<dbReference type="GO" id="GO:0006310">
    <property type="term" value="P:DNA recombination"/>
    <property type="evidence" value="ECO:0007669"/>
    <property type="project" value="InterPro"/>
</dbReference>
<evidence type="ECO:0000256" key="1">
    <source>
        <dbReference type="SAM" id="MobiDB-lite"/>
    </source>
</evidence>
<reference evidence="2" key="1">
    <citation type="submission" date="2020-04" db="EMBL/GenBank/DDBJ databases">
        <authorList>
            <person name="Chiriac C."/>
            <person name="Salcher M."/>
            <person name="Ghai R."/>
            <person name="Kavagutti S V."/>
        </authorList>
    </citation>
    <scope>NUCLEOTIDE SEQUENCE</scope>
</reference>
<name>A0A6J5KM74_9CAUD</name>
<dbReference type="Pfam" id="PF03837">
    <property type="entry name" value="RecT"/>
    <property type="match status" value="1"/>
</dbReference>
<protein>
    <submittedName>
        <fullName evidence="2">Bet_lambda, phage recombination protein Bet</fullName>
    </submittedName>
</protein>
<organism evidence="2">
    <name type="scientific">uncultured Caudovirales phage</name>
    <dbReference type="NCBI Taxonomy" id="2100421"/>
    <lineage>
        <taxon>Viruses</taxon>
        <taxon>Duplodnaviria</taxon>
        <taxon>Heunggongvirae</taxon>
        <taxon>Uroviricota</taxon>
        <taxon>Caudoviricetes</taxon>
        <taxon>Peduoviridae</taxon>
        <taxon>Maltschvirus</taxon>
        <taxon>Maltschvirus maltsch</taxon>
    </lineage>
</organism>
<dbReference type="InterPro" id="IPR018330">
    <property type="entry name" value="RecT_fam"/>
</dbReference>
<accession>A0A6J5KM74</accession>
<dbReference type="GO" id="GO:0003677">
    <property type="term" value="F:DNA binding"/>
    <property type="evidence" value="ECO:0007669"/>
    <property type="project" value="InterPro"/>
</dbReference>
<proteinExistence type="predicted"/>
<dbReference type="EMBL" id="LR796164">
    <property type="protein sequence ID" value="CAB4122276.1"/>
    <property type="molecule type" value="Genomic_DNA"/>
</dbReference>
<feature type="region of interest" description="Disordered" evidence="1">
    <location>
        <begin position="223"/>
        <end position="259"/>
    </location>
</feature>
<evidence type="ECO:0000313" key="2">
    <source>
        <dbReference type="EMBL" id="CAB4122276.1"/>
    </source>
</evidence>
<dbReference type="InterPro" id="IPR010183">
    <property type="entry name" value="Phage_lambda_Bet"/>
</dbReference>
<dbReference type="NCBIfam" id="TIGR01913">
    <property type="entry name" value="bet_lambda"/>
    <property type="match status" value="1"/>
</dbReference>
<gene>
    <name evidence="2" type="ORF">UFOVP36_10</name>
</gene>